<evidence type="ECO:0000313" key="1">
    <source>
        <dbReference type="EMBL" id="MQL76328.1"/>
    </source>
</evidence>
<dbReference type="EMBL" id="NMUH01000292">
    <property type="protein sequence ID" value="MQL76328.1"/>
    <property type="molecule type" value="Genomic_DNA"/>
</dbReference>
<accession>A0A843TY06</accession>
<proteinExistence type="predicted"/>
<dbReference type="AlphaFoldDB" id="A0A843TY06"/>
<gene>
    <name evidence="1" type="ORF">Taro_008716</name>
</gene>
<dbReference type="Proteomes" id="UP000652761">
    <property type="component" value="Unassembled WGS sequence"/>
</dbReference>
<name>A0A843TY06_COLES</name>
<comment type="caution">
    <text evidence="1">The sequence shown here is derived from an EMBL/GenBank/DDBJ whole genome shotgun (WGS) entry which is preliminary data.</text>
</comment>
<keyword evidence="2" id="KW-1185">Reference proteome</keyword>
<reference evidence="1" key="1">
    <citation type="submission" date="2017-07" db="EMBL/GenBank/DDBJ databases">
        <title>Taro Niue Genome Assembly and Annotation.</title>
        <authorList>
            <person name="Atibalentja N."/>
            <person name="Keating K."/>
            <person name="Fields C.J."/>
        </authorList>
    </citation>
    <scope>NUCLEOTIDE SEQUENCE</scope>
    <source>
        <strain evidence="1">Niue_2</strain>
        <tissue evidence="1">Leaf</tissue>
    </source>
</reference>
<protein>
    <submittedName>
        <fullName evidence="1">Uncharacterized protein</fullName>
    </submittedName>
</protein>
<evidence type="ECO:0000313" key="2">
    <source>
        <dbReference type="Proteomes" id="UP000652761"/>
    </source>
</evidence>
<organism evidence="1 2">
    <name type="scientific">Colocasia esculenta</name>
    <name type="common">Wild taro</name>
    <name type="synonym">Arum esculentum</name>
    <dbReference type="NCBI Taxonomy" id="4460"/>
    <lineage>
        <taxon>Eukaryota</taxon>
        <taxon>Viridiplantae</taxon>
        <taxon>Streptophyta</taxon>
        <taxon>Embryophyta</taxon>
        <taxon>Tracheophyta</taxon>
        <taxon>Spermatophyta</taxon>
        <taxon>Magnoliopsida</taxon>
        <taxon>Liliopsida</taxon>
        <taxon>Araceae</taxon>
        <taxon>Aroideae</taxon>
        <taxon>Colocasieae</taxon>
        <taxon>Colocasia</taxon>
    </lineage>
</organism>
<sequence>MIRLKYSIFLRIPFTPPPLGLLVGQHKQQSQIPFPLQSPLFDGDPRHSLLSSSQTEIPISMFPCS</sequence>